<feature type="non-terminal residue" evidence="3">
    <location>
        <position position="226"/>
    </location>
</feature>
<name>A0ABW3E588_9ACTN</name>
<dbReference type="Pfam" id="PF20014">
    <property type="entry name" value="GAP1-M"/>
    <property type="match status" value="1"/>
</dbReference>
<accession>A0ABW3E588</accession>
<comment type="caution">
    <text evidence="3">The sequence shown here is derived from an EMBL/GenBank/DDBJ whole genome shotgun (WGS) entry which is preliminary data.</text>
</comment>
<proteinExistence type="predicted"/>
<organism evidence="3 4">
    <name type="scientific">Streptosporangium algeriense</name>
    <dbReference type="NCBI Taxonomy" id="1682748"/>
    <lineage>
        <taxon>Bacteria</taxon>
        <taxon>Bacillati</taxon>
        <taxon>Actinomycetota</taxon>
        <taxon>Actinomycetes</taxon>
        <taxon>Streptosporangiales</taxon>
        <taxon>Streptosporangiaceae</taxon>
        <taxon>Streptosporangium</taxon>
    </lineage>
</organism>
<reference evidence="4" key="1">
    <citation type="journal article" date="2019" name="Int. J. Syst. Evol. Microbiol.">
        <title>The Global Catalogue of Microorganisms (GCM) 10K type strain sequencing project: providing services to taxonomists for standard genome sequencing and annotation.</title>
        <authorList>
            <consortium name="The Broad Institute Genomics Platform"/>
            <consortium name="The Broad Institute Genome Sequencing Center for Infectious Disease"/>
            <person name="Wu L."/>
            <person name="Ma J."/>
        </authorList>
    </citation>
    <scope>NUCLEOTIDE SEQUENCE [LARGE SCALE GENOMIC DNA]</scope>
    <source>
        <strain evidence="4">CCUG 62974</strain>
    </source>
</reference>
<protein>
    <submittedName>
        <fullName evidence="3">Uncharacterized protein</fullName>
    </submittedName>
</protein>
<feature type="domain" description="GTPase-associated protein 1 N-terminal" evidence="1">
    <location>
        <begin position="2"/>
        <end position="97"/>
    </location>
</feature>
<gene>
    <name evidence="3" type="ORF">ACFQ08_42755</name>
</gene>
<dbReference type="EMBL" id="JBHTHX010003069">
    <property type="protein sequence ID" value="MFD0891311.1"/>
    <property type="molecule type" value="Genomic_DNA"/>
</dbReference>
<dbReference type="InterPro" id="IPR045401">
    <property type="entry name" value="GAP1-M"/>
</dbReference>
<evidence type="ECO:0000313" key="3">
    <source>
        <dbReference type="EMBL" id="MFD0891311.1"/>
    </source>
</evidence>
<dbReference type="Pfam" id="PF20013">
    <property type="entry name" value="GAP1-N2"/>
    <property type="match status" value="1"/>
</dbReference>
<evidence type="ECO:0000313" key="4">
    <source>
        <dbReference type="Proteomes" id="UP001597024"/>
    </source>
</evidence>
<sequence>GLRSRIAPLLAYRPPPDAPLAPTEREMSCFPVALTYDLLGPHRVLTRCVYLGRDYSGRYGNFLGHALVAAPEELTGLRPVELWEAPFWRDSPDTVLPGLTEIVPGATSDPESLGEWLARQGDGGYARLGLLLETTVRSLARGHGRLVLVAGDVEEIVRWITVISYSLPPAVALGLSFTTYSADPATASQTIVGTTPGVWLPSDLDAEVIDLAEPVTGSRPGRLART</sequence>
<feature type="non-terminal residue" evidence="3">
    <location>
        <position position="1"/>
    </location>
</feature>
<evidence type="ECO:0000259" key="1">
    <source>
        <dbReference type="Pfam" id="PF20013"/>
    </source>
</evidence>
<evidence type="ECO:0000259" key="2">
    <source>
        <dbReference type="Pfam" id="PF20014"/>
    </source>
</evidence>
<feature type="domain" description="GTPase-associated protein 1 middle" evidence="2">
    <location>
        <begin position="115"/>
        <end position="200"/>
    </location>
</feature>
<keyword evidence="4" id="KW-1185">Reference proteome</keyword>
<dbReference type="Proteomes" id="UP001597024">
    <property type="component" value="Unassembled WGS sequence"/>
</dbReference>
<dbReference type="InterPro" id="IPR045402">
    <property type="entry name" value="GAP1-N2"/>
</dbReference>